<dbReference type="InterPro" id="IPR039999">
    <property type="entry name" value="LYAR"/>
</dbReference>
<dbReference type="InterPro" id="IPR058719">
    <property type="entry name" value="WHD_LYAR"/>
</dbReference>
<dbReference type="OrthoDB" id="5617at2759"/>
<evidence type="ECO:0000256" key="6">
    <source>
        <dbReference type="ARBA" id="ARBA00023242"/>
    </source>
</evidence>
<dbReference type="STRING" id="448386.A0A2V3INU0"/>
<dbReference type="SMART" id="SM00451">
    <property type="entry name" value="ZnF_U1"/>
    <property type="match status" value="1"/>
</dbReference>
<keyword evidence="6" id="KW-0539">Nucleus</keyword>
<dbReference type="Proteomes" id="UP000247409">
    <property type="component" value="Unassembled WGS sequence"/>
</dbReference>
<comment type="caution">
    <text evidence="10">The sequence shown here is derived from an EMBL/GenBank/DDBJ whole genome shotgun (WGS) entry which is preliminary data.</text>
</comment>
<dbReference type="EMBL" id="NBIV01000114">
    <property type="protein sequence ID" value="PXF43719.1"/>
    <property type="molecule type" value="Genomic_DNA"/>
</dbReference>
<dbReference type="GO" id="GO:0006364">
    <property type="term" value="P:rRNA processing"/>
    <property type="evidence" value="ECO:0007669"/>
    <property type="project" value="TreeGrafter"/>
</dbReference>
<dbReference type="PANTHER" id="PTHR13100">
    <property type="entry name" value="CELL GROWTH-REGULATING NUCLEOLAR PROTEIN LYAR"/>
    <property type="match status" value="1"/>
</dbReference>
<dbReference type="AlphaFoldDB" id="A0A2V3INU0"/>
<dbReference type="FunFam" id="3.30.1490.490:FF:000001">
    <property type="entry name" value="cell growth-regulating nucleolar protein-like"/>
    <property type="match status" value="1"/>
</dbReference>
<dbReference type="GO" id="GO:0008270">
    <property type="term" value="F:zinc ion binding"/>
    <property type="evidence" value="ECO:0007669"/>
    <property type="project" value="UniProtKB-KW"/>
</dbReference>
<evidence type="ECO:0000256" key="5">
    <source>
        <dbReference type="ARBA" id="ARBA00022833"/>
    </source>
</evidence>
<dbReference type="PROSITE" id="PS51804">
    <property type="entry name" value="ZF_C2HC_LYAR"/>
    <property type="match status" value="2"/>
</dbReference>
<dbReference type="Pfam" id="PF08790">
    <property type="entry name" value="zf-LYAR"/>
    <property type="match status" value="1"/>
</dbReference>
<evidence type="ECO:0000256" key="4">
    <source>
        <dbReference type="ARBA" id="ARBA00022771"/>
    </source>
</evidence>
<dbReference type="GO" id="GO:0000122">
    <property type="term" value="P:negative regulation of transcription by RNA polymerase II"/>
    <property type="evidence" value="ECO:0007669"/>
    <property type="project" value="TreeGrafter"/>
</dbReference>
<evidence type="ECO:0000259" key="9">
    <source>
        <dbReference type="SMART" id="SM00451"/>
    </source>
</evidence>
<feature type="region of interest" description="Disordered" evidence="8">
    <location>
        <begin position="105"/>
        <end position="182"/>
    </location>
</feature>
<dbReference type="InterPro" id="IPR003604">
    <property type="entry name" value="Matrin/U1-like-C_Znf_C2H2"/>
</dbReference>
<keyword evidence="5" id="KW-0862">Zinc</keyword>
<keyword evidence="2" id="KW-0479">Metal-binding</keyword>
<feature type="domain" description="U1-type" evidence="9">
    <location>
        <begin position="64"/>
        <end position="98"/>
    </location>
</feature>
<reference evidence="10 11" key="1">
    <citation type="journal article" date="2018" name="Mol. Biol. Evol.">
        <title>Analysis of the draft genome of the red seaweed Gracilariopsis chorda provides insights into genome size evolution in Rhodophyta.</title>
        <authorList>
            <person name="Lee J."/>
            <person name="Yang E.C."/>
            <person name="Graf L."/>
            <person name="Yang J.H."/>
            <person name="Qiu H."/>
            <person name="Zel Zion U."/>
            <person name="Chan C.X."/>
            <person name="Stephens T.G."/>
            <person name="Weber A.P.M."/>
            <person name="Boo G.H."/>
            <person name="Boo S.M."/>
            <person name="Kim K.M."/>
            <person name="Shin Y."/>
            <person name="Jung M."/>
            <person name="Lee S.J."/>
            <person name="Yim H.S."/>
            <person name="Lee J.H."/>
            <person name="Bhattacharya D."/>
            <person name="Yoon H.S."/>
        </authorList>
    </citation>
    <scope>NUCLEOTIDE SEQUENCE [LARGE SCALE GENOMIC DNA]</scope>
    <source>
        <strain evidence="10 11">SKKU-2015</strain>
        <tissue evidence="10">Whole body</tissue>
    </source>
</reference>
<feature type="compositionally biased region" description="Basic and acidic residues" evidence="8">
    <location>
        <begin position="157"/>
        <end position="176"/>
    </location>
</feature>
<name>A0A2V3INU0_9FLOR</name>
<sequence length="253" mass="28264">MVSFSCDACQNVFTKPKVERHLYNCPTSTVSCIDCGTVFDRHTIRAHTSCITEAEKYGPRRTKSDSTFCVTCYLQLNGAVHAEQHYNSKKHRANIRKAKRKILTSAEAGTNSKVQPEGKALPKVDGNEPDATEPFGILPDEVNGREGSTRKKTKTSSHREVRKAADGADCEKDPHRTNQSPARKIRGLKRAIKKALKRAPKQTLRTKALVKQISAVFGKEDPQNLERLVEEKVRFSRRFTAKRGKISLTANSS</sequence>
<keyword evidence="11" id="KW-1185">Reference proteome</keyword>
<accession>A0A2V3INU0</accession>
<dbReference type="InterPro" id="IPR036236">
    <property type="entry name" value="Znf_C2H2_sf"/>
</dbReference>
<dbReference type="SUPFAM" id="SSF57667">
    <property type="entry name" value="beta-beta-alpha zinc fingers"/>
    <property type="match status" value="3"/>
</dbReference>
<proteinExistence type="predicted"/>
<evidence type="ECO:0000256" key="8">
    <source>
        <dbReference type="SAM" id="MobiDB-lite"/>
    </source>
</evidence>
<evidence type="ECO:0000256" key="7">
    <source>
        <dbReference type="PROSITE-ProRule" id="PRU01145"/>
    </source>
</evidence>
<gene>
    <name evidence="10" type="ORF">BWQ96_06549</name>
</gene>
<comment type="subcellular location">
    <subcellularLocation>
        <location evidence="1">Nucleus</location>
    </subcellularLocation>
</comment>
<dbReference type="GO" id="GO:0003677">
    <property type="term" value="F:DNA binding"/>
    <property type="evidence" value="ECO:0007669"/>
    <property type="project" value="InterPro"/>
</dbReference>
<organism evidence="10 11">
    <name type="scientific">Gracilariopsis chorda</name>
    <dbReference type="NCBI Taxonomy" id="448386"/>
    <lineage>
        <taxon>Eukaryota</taxon>
        <taxon>Rhodophyta</taxon>
        <taxon>Florideophyceae</taxon>
        <taxon>Rhodymeniophycidae</taxon>
        <taxon>Gracilariales</taxon>
        <taxon>Gracilariaceae</taxon>
        <taxon>Gracilariopsis</taxon>
    </lineage>
</organism>
<dbReference type="Gene3D" id="3.30.1490.490">
    <property type="match status" value="1"/>
</dbReference>
<dbReference type="InterPro" id="IPR014898">
    <property type="entry name" value="Znf_C2H2_LYAR"/>
</dbReference>
<dbReference type="GO" id="GO:0005730">
    <property type="term" value="C:nucleolus"/>
    <property type="evidence" value="ECO:0007669"/>
    <property type="project" value="TreeGrafter"/>
</dbReference>
<dbReference type="Pfam" id="PF25879">
    <property type="entry name" value="WHD_LYAR"/>
    <property type="match status" value="1"/>
</dbReference>
<protein>
    <recommendedName>
        <fullName evidence="9">U1-type domain-containing protein</fullName>
    </recommendedName>
</protein>
<keyword evidence="3" id="KW-0677">Repeat</keyword>
<evidence type="ECO:0000313" key="10">
    <source>
        <dbReference type="EMBL" id="PXF43719.1"/>
    </source>
</evidence>
<evidence type="ECO:0000256" key="1">
    <source>
        <dbReference type="ARBA" id="ARBA00004123"/>
    </source>
</evidence>
<keyword evidence="4 7" id="KW-0863">Zinc-finger</keyword>
<dbReference type="Gene3D" id="3.30.160.60">
    <property type="entry name" value="Classic Zinc Finger"/>
    <property type="match status" value="1"/>
</dbReference>
<evidence type="ECO:0000256" key="2">
    <source>
        <dbReference type="ARBA" id="ARBA00022723"/>
    </source>
</evidence>
<evidence type="ECO:0000256" key="3">
    <source>
        <dbReference type="ARBA" id="ARBA00022737"/>
    </source>
</evidence>
<dbReference type="PANTHER" id="PTHR13100:SF10">
    <property type="entry name" value="CELL GROWTH-REGULATING NUCLEOLAR PROTEIN"/>
    <property type="match status" value="1"/>
</dbReference>
<evidence type="ECO:0000313" key="11">
    <source>
        <dbReference type="Proteomes" id="UP000247409"/>
    </source>
</evidence>